<protein>
    <submittedName>
        <fullName evidence="10">Major Facilitator Superfamily protein</fullName>
    </submittedName>
</protein>
<dbReference type="EMBL" id="JOWA01000094">
    <property type="protein sequence ID" value="KEZ43363.1"/>
    <property type="molecule type" value="Genomic_DNA"/>
</dbReference>
<comment type="subcellular location">
    <subcellularLocation>
        <location evidence="1">Membrane</location>
        <topology evidence="1">Multi-pass membrane protein</topology>
    </subcellularLocation>
</comment>
<dbReference type="SUPFAM" id="SSF103473">
    <property type="entry name" value="MFS general substrate transporter"/>
    <property type="match status" value="1"/>
</dbReference>
<evidence type="ECO:0000259" key="9">
    <source>
        <dbReference type="PROSITE" id="PS50850"/>
    </source>
</evidence>
<feature type="transmembrane region" description="Helical" evidence="8">
    <location>
        <begin position="233"/>
        <end position="253"/>
    </location>
</feature>
<dbReference type="OMA" id="WVFWLPV"/>
<feature type="transmembrane region" description="Helical" evidence="8">
    <location>
        <begin position="433"/>
        <end position="454"/>
    </location>
</feature>
<organism evidence="10 11">
    <name type="scientific">Pseudallescheria apiosperma</name>
    <name type="common">Scedosporium apiospermum</name>
    <dbReference type="NCBI Taxonomy" id="563466"/>
    <lineage>
        <taxon>Eukaryota</taxon>
        <taxon>Fungi</taxon>
        <taxon>Dikarya</taxon>
        <taxon>Ascomycota</taxon>
        <taxon>Pezizomycotina</taxon>
        <taxon>Sordariomycetes</taxon>
        <taxon>Hypocreomycetidae</taxon>
        <taxon>Microascales</taxon>
        <taxon>Microascaceae</taxon>
        <taxon>Scedosporium</taxon>
    </lineage>
</organism>
<evidence type="ECO:0000256" key="7">
    <source>
        <dbReference type="SAM" id="MobiDB-lite"/>
    </source>
</evidence>
<dbReference type="GO" id="GO:0022857">
    <property type="term" value="F:transmembrane transporter activity"/>
    <property type="evidence" value="ECO:0007669"/>
    <property type="project" value="InterPro"/>
</dbReference>
<dbReference type="AlphaFoldDB" id="A0A084G7Q1"/>
<dbReference type="GO" id="GO:0005886">
    <property type="term" value="C:plasma membrane"/>
    <property type="evidence" value="ECO:0007669"/>
    <property type="project" value="TreeGrafter"/>
</dbReference>
<reference evidence="10 11" key="1">
    <citation type="journal article" date="2014" name="Genome Announc.">
        <title>Draft genome sequence of the pathogenic fungus Scedosporium apiospermum.</title>
        <authorList>
            <person name="Vandeputte P."/>
            <person name="Ghamrawi S."/>
            <person name="Rechenmann M."/>
            <person name="Iltis A."/>
            <person name="Giraud S."/>
            <person name="Fleury M."/>
            <person name="Thornton C."/>
            <person name="Delhaes L."/>
            <person name="Meyer W."/>
            <person name="Papon N."/>
            <person name="Bouchara J.P."/>
        </authorList>
    </citation>
    <scope>NUCLEOTIDE SEQUENCE [LARGE SCALE GENOMIC DNA]</scope>
    <source>
        <strain evidence="10 11">IHEM 14462</strain>
    </source>
</reference>
<feature type="transmembrane region" description="Helical" evidence="8">
    <location>
        <begin position="548"/>
        <end position="565"/>
    </location>
</feature>
<feature type="transmembrane region" description="Helical" evidence="8">
    <location>
        <begin position="377"/>
        <end position="398"/>
    </location>
</feature>
<keyword evidence="6" id="KW-0325">Glycoprotein</keyword>
<dbReference type="PANTHER" id="PTHR23501:SF187">
    <property type="entry name" value="MAJOR FACILITATOR SUPERFAMILY (MFS) PROFILE DOMAIN-CONTAINING PROTEIN"/>
    <property type="match status" value="1"/>
</dbReference>
<dbReference type="InterPro" id="IPR020846">
    <property type="entry name" value="MFS_dom"/>
</dbReference>
<dbReference type="RefSeq" id="XP_016643162.1">
    <property type="nucleotide sequence ID" value="XM_016787283.1"/>
</dbReference>
<dbReference type="Gene3D" id="1.20.1720.10">
    <property type="entry name" value="Multidrug resistance protein D"/>
    <property type="match status" value="1"/>
</dbReference>
<keyword evidence="3 8" id="KW-0812">Transmembrane</keyword>
<feature type="transmembrane region" description="Helical" evidence="8">
    <location>
        <begin position="341"/>
        <end position="365"/>
    </location>
</feature>
<proteinExistence type="predicted"/>
<dbReference type="VEuPathDB" id="FungiDB:SAPIO_CDS4823"/>
<keyword evidence="5 8" id="KW-0472">Membrane</keyword>
<evidence type="ECO:0000256" key="8">
    <source>
        <dbReference type="SAM" id="Phobius"/>
    </source>
</evidence>
<evidence type="ECO:0000256" key="4">
    <source>
        <dbReference type="ARBA" id="ARBA00022989"/>
    </source>
</evidence>
<dbReference type="Proteomes" id="UP000028545">
    <property type="component" value="Unassembled WGS sequence"/>
</dbReference>
<evidence type="ECO:0000256" key="1">
    <source>
        <dbReference type="ARBA" id="ARBA00004141"/>
    </source>
</evidence>
<evidence type="ECO:0000313" key="11">
    <source>
        <dbReference type="Proteomes" id="UP000028545"/>
    </source>
</evidence>
<keyword evidence="4 8" id="KW-1133">Transmembrane helix</keyword>
<dbReference type="OrthoDB" id="10021397at2759"/>
<dbReference type="Gene3D" id="1.20.1250.20">
    <property type="entry name" value="MFS general substrate transporter like domains"/>
    <property type="match status" value="1"/>
</dbReference>
<feature type="transmembrane region" description="Helical" evidence="8">
    <location>
        <begin position="145"/>
        <end position="164"/>
    </location>
</feature>
<evidence type="ECO:0000256" key="2">
    <source>
        <dbReference type="ARBA" id="ARBA00022448"/>
    </source>
</evidence>
<feature type="transmembrane region" description="Helical" evidence="8">
    <location>
        <begin position="274"/>
        <end position="291"/>
    </location>
</feature>
<name>A0A084G7Q1_PSEDA</name>
<keyword evidence="2" id="KW-0813">Transport</keyword>
<dbReference type="PRINTS" id="PR01036">
    <property type="entry name" value="TCRTETB"/>
</dbReference>
<feature type="transmembrane region" description="Helical" evidence="8">
    <location>
        <begin position="115"/>
        <end position="133"/>
    </location>
</feature>
<evidence type="ECO:0000313" key="10">
    <source>
        <dbReference type="EMBL" id="KEZ43363.1"/>
    </source>
</evidence>
<accession>A0A084G7Q1</accession>
<dbReference type="Pfam" id="PF07690">
    <property type="entry name" value="MFS_1"/>
    <property type="match status" value="1"/>
</dbReference>
<dbReference type="GeneID" id="27723895"/>
<sequence length="592" mass="63251">MATTPQAADASEHQEPSTVSQSLSIIDDTKKSVAPSANSSEAITPVELVQPTADSVEPDLEAKPEEDAGSHTYGWRFYTIFGALVAATLLSALDGAIVAVALPTISSSLDTGPDYVWVANVYFLTGAVFQPLFGQMSDLWGRRWVFLSILAIFTLGSGLCGGASSSQMLIAARAIQGIGGGGINMMVDLIVCDLVPMRDRGKFLGILFGIIGIFTAVGPLVGGALAQSGQWRWAFYLNLPIGGLCMLVTFFFLSVKSRTEGTFVGKMRRIDWGGVSILTISCIAVMYAVTYGGSLRSWDDPSVLAPLVVGLVLLVVFALFEGSPFVAEPVTPYHLFANRTSAAAFAITFLHSIMGLYMVYVYALYFQAVVGANQTLSGVYLMPTVIGFPLSVTIGGTLTTKFGRYRPLHLVGFSFMTLGCGLSSILGPDSHPAMWVFFQLFLAIGNGLPMACLLPAVQAMLKESDTALSTGTWAFIRSLGVIWGVTIPAAVFNNRFDSLLPTIQDDGARAQLSGGQAYAHATAALVESFGGEVSEQVRHVYSQSIQRVWHIALVVSGLSLLLSLVEKEISLRKELDTEFGLKEEKKEPAVAA</sequence>
<evidence type="ECO:0000256" key="5">
    <source>
        <dbReference type="ARBA" id="ARBA00023136"/>
    </source>
</evidence>
<feature type="transmembrane region" description="Helical" evidence="8">
    <location>
        <begin position="410"/>
        <end position="427"/>
    </location>
</feature>
<evidence type="ECO:0000256" key="6">
    <source>
        <dbReference type="ARBA" id="ARBA00023180"/>
    </source>
</evidence>
<feature type="transmembrane region" description="Helical" evidence="8">
    <location>
        <begin position="77"/>
        <end position="103"/>
    </location>
</feature>
<keyword evidence="11" id="KW-1185">Reference proteome</keyword>
<feature type="transmembrane region" description="Helical" evidence="8">
    <location>
        <begin position="203"/>
        <end position="221"/>
    </location>
</feature>
<feature type="transmembrane region" description="Helical" evidence="8">
    <location>
        <begin position="474"/>
        <end position="492"/>
    </location>
</feature>
<dbReference type="PANTHER" id="PTHR23501">
    <property type="entry name" value="MAJOR FACILITATOR SUPERFAMILY"/>
    <property type="match status" value="1"/>
</dbReference>
<comment type="caution">
    <text evidence="10">The sequence shown here is derived from an EMBL/GenBank/DDBJ whole genome shotgun (WGS) entry which is preliminary data.</text>
</comment>
<feature type="transmembrane region" description="Helical" evidence="8">
    <location>
        <begin position="170"/>
        <end position="191"/>
    </location>
</feature>
<dbReference type="InterPro" id="IPR011701">
    <property type="entry name" value="MFS"/>
</dbReference>
<dbReference type="KEGG" id="sapo:SAPIO_CDS4823"/>
<feature type="domain" description="Major facilitator superfamily (MFS) profile" evidence="9">
    <location>
        <begin position="80"/>
        <end position="574"/>
    </location>
</feature>
<gene>
    <name evidence="10" type="ORF">SAPIO_CDS4823</name>
</gene>
<dbReference type="InterPro" id="IPR036259">
    <property type="entry name" value="MFS_trans_sf"/>
</dbReference>
<feature type="transmembrane region" description="Helical" evidence="8">
    <location>
        <begin position="303"/>
        <end position="320"/>
    </location>
</feature>
<dbReference type="HOGENOM" id="CLU_000960_22_0_1"/>
<feature type="region of interest" description="Disordered" evidence="7">
    <location>
        <begin position="1"/>
        <end position="50"/>
    </location>
</feature>
<dbReference type="PROSITE" id="PS50850">
    <property type="entry name" value="MFS"/>
    <property type="match status" value="1"/>
</dbReference>
<evidence type="ECO:0000256" key="3">
    <source>
        <dbReference type="ARBA" id="ARBA00022692"/>
    </source>
</evidence>